<dbReference type="CDD" id="cd05233">
    <property type="entry name" value="SDR_c"/>
    <property type="match status" value="1"/>
</dbReference>
<reference evidence="3" key="1">
    <citation type="journal article" date="2015" name="Nature">
        <title>Complex archaea that bridge the gap between prokaryotes and eukaryotes.</title>
        <authorList>
            <person name="Spang A."/>
            <person name="Saw J.H."/>
            <person name="Jorgensen S.L."/>
            <person name="Zaremba-Niedzwiedzka K."/>
            <person name="Martijn J."/>
            <person name="Lind A.E."/>
            <person name="van Eijk R."/>
            <person name="Schleper C."/>
            <person name="Guy L."/>
            <person name="Ettema T.J."/>
        </authorList>
    </citation>
    <scope>NUCLEOTIDE SEQUENCE</scope>
</reference>
<name>A0A0F9SDH3_9ZZZZ</name>
<dbReference type="InterPro" id="IPR020904">
    <property type="entry name" value="Sc_DH/Rdtase_CS"/>
</dbReference>
<evidence type="ECO:0000256" key="2">
    <source>
        <dbReference type="ARBA" id="ARBA00023002"/>
    </source>
</evidence>
<dbReference type="EMBL" id="LAZR01000699">
    <property type="protein sequence ID" value="KKN60337.1"/>
    <property type="molecule type" value="Genomic_DNA"/>
</dbReference>
<proteinExistence type="inferred from homology"/>
<protein>
    <recommendedName>
        <fullName evidence="4">Oxidoreductase</fullName>
    </recommendedName>
</protein>
<dbReference type="PRINTS" id="PR00080">
    <property type="entry name" value="SDRFAMILY"/>
</dbReference>
<keyword evidence="2" id="KW-0560">Oxidoreductase</keyword>
<dbReference type="GO" id="GO:0048038">
    <property type="term" value="F:quinone binding"/>
    <property type="evidence" value="ECO:0007669"/>
    <property type="project" value="TreeGrafter"/>
</dbReference>
<dbReference type="PRINTS" id="PR00081">
    <property type="entry name" value="GDHRDH"/>
</dbReference>
<evidence type="ECO:0000313" key="3">
    <source>
        <dbReference type="EMBL" id="KKN60337.1"/>
    </source>
</evidence>
<dbReference type="GO" id="GO:0016616">
    <property type="term" value="F:oxidoreductase activity, acting on the CH-OH group of donors, NAD or NADP as acceptor"/>
    <property type="evidence" value="ECO:0007669"/>
    <property type="project" value="TreeGrafter"/>
</dbReference>
<dbReference type="PROSITE" id="PS00061">
    <property type="entry name" value="ADH_SHORT"/>
    <property type="match status" value="1"/>
</dbReference>
<comment type="similarity">
    <text evidence="1">Belongs to the short-chain dehydrogenases/reductases (SDR) family.</text>
</comment>
<gene>
    <name evidence="3" type="ORF">LCGC14_0533090</name>
</gene>
<dbReference type="InterPro" id="IPR002347">
    <property type="entry name" value="SDR_fam"/>
</dbReference>
<evidence type="ECO:0000256" key="1">
    <source>
        <dbReference type="ARBA" id="ARBA00006484"/>
    </source>
</evidence>
<comment type="caution">
    <text evidence="3">The sequence shown here is derived from an EMBL/GenBank/DDBJ whole genome shotgun (WGS) entry which is preliminary data.</text>
</comment>
<dbReference type="SUPFAM" id="SSF51735">
    <property type="entry name" value="NAD(P)-binding Rossmann-fold domains"/>
    <property type="match status" value="1"/>
</dbReference>
<dbReference type="PANTHER" id="PTHR42760:SF133">
    <property type="entry name" value="3-OXOACYL-[ACYL-CARRIER-PROTEIN] REDUCTASE"/>
    <property type="match status" value="1"/>
</dbReference>
<organism evidence="3">
    <name type="scientific">marine sediment metagenome</name>
    <dbReference type="NCBI Taxonomy" id="412755"/>
    <lineage>
        <taxon>unclassified sequences</taxon>
        <taxon>metagenomes</taxon>
        <taxon>ecological metagenomes</taxon>
    </lineage>
</organism>
<dbReference type="AlphaFoldDB" id="A0A0F9SDH3"/>
<dbReference type="Pfam" id="PF13561">
    <property type="entry name" value="adh_short_C2"/>
    <property type="match status" value="1"/>
</dbReference>
<dbReference type="NCBIfam" id="NF005559">
    <property type="entry name" value="PRK07231.1"/>
    <property type="match status" value="1"/>
</dbReference>
<sequence length="256" mass="26366">MRRFDGLSVLVSGAAGGFGRSIAKGFAAEGAKLLLTDLDDAALAAAAKDIPDTEIVTLAGDVSREATAQALVETAIERFGGLDIAINNAGIVHAYKRLSTIDAAEAERVIAIDLMGVFFAMKHQLAAMEARFEREGRGGAIVNVASVAGLKGAPLLSVYAAAKHGVIGLTRSAAAETARRGIRVNAVCPSFARTAMVLGDGHGADSEEEKRIVRGIPMRRLAEVEEVVAAVLFAADPANGFMTGAVLPVDGGLSAI</sequence>
<accession>A0A0F9SDH3</accession>
<dbReference type="GO" id="GO:0006633">
    <property type="term" value="P:fatty acid biosynthetic process"/>
    <property type="evidence" value="ECO:0007669"/>
    <property type="project" value="TreeGrafter"/>
</dbReference>
<dbReference type="PANTHER" id="PTHR42760">
    <property type="entry name" value="SHORT-CHAIN DEHYDROGENASES/REDUCTASES FAMILY MEMBER"/>
    <property type="match status" value="1"/>
</dbReference>
<dbReference type="Gene3D" id="3.40.50.720">
    <property type="entry name" value="NAD(P)-binding Rossmann-like Domain"/>
    <property type="match status" value="1"/>
</dbReference>
<dbReference type="InterPro" id="IPR036291">
    <property type="entry name" value="NAD(P)-bd_dom_sf"/>
</dbReference>
<evidence type="ECO:0008006" key="4">
    <source>
        <dbReference type="Google" id="ProtNLM"/>
    </source>
</evidence>
<dbReference type="FunFam" id="3.40.50.720:FF:000084">
    <property type="entry name" value="Short-chain dehydrogenase reductase"/>
    <property type="match status" value="1"/>
</dbReference>